<proteinExistence type="predicted"/>
<dbReference type="AlphaFoldDB" id="A0A0E9X5X2"/>
<evidence type="ECO:0000313" key="1">
    <source>
        <dbReference type="EMBL" id="JAH97098.1"/>
    </source>
</evidence>
<accession>A0A0E9X5X2</accession>
<sequence length="70" mass="7971">MVQCDTGRISLYRFVVFAETQAAEMNYTSNGLLKGLLKKSTPKHYGYLIIEIAGPSKEIGNFNIILRYHF</sequence>
<dbReference type="EMBL" id="GBXM01011479">
    <property type="protein sequence ID" value="JAH97098.1"/>
    <property type="molecule type" value="Transcribed_RNA"/>
</dbReference>
<reference evidence="1" key="1">
    <citation type="submission" date="2014-11" db="EMBL/GenBank/DDBJ databases">
        <authorList>
            <person name="Amaro Gonzalez C."/>
        </authorList>
    </citation>
    <scope>NUCLEOTIDE SEQUENCE</scope>
</reference>
<reference evidence="1" key="2">
    <citation type="journal article" date="2015" name="Fish Shellfish Immunol.">
        <title>Early steps in the European eel (Anguilla anguilla)-Vibrio vulnificus interaction in the gills: Role of the RtxA13 toxin.</title>
        <authorList>
            <person name="Callol A."/>
            <person name="Pajuelo D."/>
            <person name="Ebbesson L."/>
            <person name="Teles M."/>
            <person name="MacKenzie S."/>
            <person name="Amaro C."/>
        </authorList>
    </citation>
    <scope>NUCLEOTIDE SEQUENCE</scope>
</reference>
<organism evidence="1">
    <name type="scientific">Anguilla anguilla</name>
    <name type="common">European freshwater eel</name>
    <name type="synonym">Muraena anguilla</name>
    <dbReference type="NCBI Taxonomy" id="7936"/>
    <lineage>
        <taxon>Eukaryota</taxon>
        <taxon>Metazoa</taxon>
        <taxon>Chordata</taxon>
        <taxon>Craniata</taxon>
        <taxon>Vertebrata</taxon>
        <taxon>Euteleostomi</taxon>
        <taxon>Actinopterygii</taxon>
        <taxon>Neopterygii</taxon>
        <taxon>Teleostei</taxon>
        <taxon>Anguilliformes</taxon>
        <taxon>Anguillidae</taxon>
        <taxon>Anguilla</taxon>
    </lineage>
</organism>
<name>A0A0E9X5X2_ANGAN</name>
<protein>
    <submittedName>
        <fullName evidence="1">Uncharacterized protein</fullName>
    </submittedName>
</protein>